<accession>A0A6L6J8Q0</accession>
<protein>
    <submittedName>
        <fullName evidence="2">Tripartite tricarboxylate transporter substrate binding protein</fullName>
    </submittedName>
</protein>
<dbReference type="Gene3D" id="3.40.190.150">
    <property type="entry name" value="Bordetella uptake gene, domain 1"/>
    <property type="match status" value="1"/>
</dbReference>
<dbReference type="PANTHER" id="PTHR42928:SF1">
    <property type="entry name" value="BLR4371 PROTEIN"/>
    <property type="match status" value="1"/>
</dbReference>
<sequence length="342" mass="37144">MPRLFVTPERSRTKRRRNMVNEFKISRRSFGAGLAALGIAPLVPRLARAATYPDKNITYVVAAGVGGGSDILARTVARVIEDKKLLPVTMIVENRPGGSGAIGYNYLNSHEGDASYLGGVGVSFFTTPLLGKMRYNYKSFTPLGALARSPYILVVNSGSDIKSLDDLKSASSLRVGSVGAVADEALLSHLLNKEMGTQIRVVPYDGGGEVIGAVLGGHLDLMWGNPNEMLEQVRAGKMRPLAVSAPERIKELPEVPTFPELGYDINHTQLRAIVMPAGVPAEAVAYWEGVLKSVAESDEWREAYLDRFNEIPLYLDSASLAKEMEATSSRYEAMMKELGLLK</sequence>
<dbReference type="Proteomes" id="UP000478183">
    <property type="component" value="Unassembled WGS sequence"/>
</dbReference>
<name>A0A6L6J8Q0_9RHOB</name>
<keyword evidence="3" id="KW-1185">Reference proteome</keyword>
<dbReference type="OrthoDB" id="7246401at2"/>
<dbReference type="EMBL" id="WMIE01000006">
    <property type="protein sequence ID" value="MTH78533.1"/>
    <property type="molecule type" value="Genomic_DNA"/>
</dbReference>
<dbReference type="PIRSF" id="PIRSF017082">
    <property type="entry name" value="YflP"/>
    <property type="match status" value="1"/>
</dbReference>
<dbReference type="InterPro" id="IPR042100">
    <property type="entry name" value="Bug_dom1"/>
</dbReference>
<gene>
    <name evidence="2" type="ORF">GL286_12405</name>
</gene>
<evidence type="ECO:0000313" key="2">
    <source>
        <dbReference type="EMBL" id="MTH78533.1"/>
    </source>
</evidence>
<dbReference type="SUPFAM" id="SSF53850">
    <property type="entry name" value="Periplasmic binding protein-like II"/>
    <property type="match status" value="1"/>
</dbReference>
<evidence type="ECO:0000256" key="1">
    <source>
        <dbReference type="ARBA" id="ARBA00006987"/>
    </source>
</evidence>
<dbReference type="Pfam" id="PF03401">
    <property type="entry name" value="TctC"/>
    <property type="match status" value="1"/>
</dbReference>
<dbReference type="Gene3D" id="3.40.190.10">
    <property type="entry name" value="Periplasmic binding protein-like II"/>
    <property type="match status" value="1"/>
</dbReference>
<reference evidence="2 3" key="1">
    <citation type="submission" date="2019-11" db="EMBL/GenBank/DDBJ databases">
        <authorList>
            <person name="Dong K."/>
        </authorList>
    </citation>
    <scope>NUCLEOTIDE SEQUENCE [LARGE SCALE GENOMIC DNA]</scope>
    <source>
        <strain evidence="2 3">NBRC 111993</strain>
    </source>
</reference>
<dbReference type="InterPro" id="IPR005064">
    <property type="entry name" value="BUG"/>
</dbReference>
<organism evidence="2 3">
    <name type="scientific">Paracoccus aestuariivivens</name>
    <dbReference type="NCBI Taxonomy" id="1820333"/>
    <lineage>
        <taxon>Bacteria</taxon>
        <taxon>Pseudomonadati</taxon>
        <taxon>Pseudomonadota</taxon>
        <taxon>Alphaproteobacteria</taxon>
        <taxon>Rhodobacterales</taxon>
        <taxon>Paracoccaceae</taxon>
        <taxon>Paracoccus</taxon>
    </lineage>
</organism>
<proteinExistence type="inferred from homology"/>
<dbReference type="CDD" id="cd07012">
    <property type="entry name" value="PBP2_Bug_TTT"/>
    <property type="match status" value="1"/>
</dbReference>
<dbReference type="PANTHER" id="PTHR42928">
    <property type="entry name" value="TRICARBOXYLATE-BINDING PROTEIN"/>
    <property type="match status" value="1"/>
</dbReference>
<comment type="similarity">
    <text evidence="1">Belongs to the UPF0065 (bug) family.</text>
</comment>
<evidence type="ECO:0000313" key="3">
    <source>
        <dbReference type="Proteomes" id="UP000478183"/>
    </source>
</evidence>
<comment type="caution">
    <text evidence="2">The sequence shown here is derived from an EMBL/GenBank/DDBJ whole genome shotgun (WGS) entry which is preliminary data.</text>
</comment>
<dbReference type="AlphaFoldDB" id="A0A6L6J8Q0"/>